<evidence type="ECO:0000313" key="3">
    <source>
        <dbReference type="Proteomes" id="UP001153461"/>
    </source>
</evidence>
<feature type="signal peptide" evidence="1">
    <location>
        <begin position="1"/>
        <end position="22"/>
    </location>
</feature>
<dbReference type="OrthoDB" id="2142040at2759"/>
<protein>
    <submittedName>
        <fullName evidence="2">Uncharacterized protein</fullName>
    </submittedName>
</protein>
<dbReference type="Proteomes" id="UP001153461">
    <property type="component" value="Unassembled WGS sequence"/>
</dbReference>
<evidence type="ECO:0000313" key="2">
    <source>
        <dbReference type="EMBL" id="CAG7942060.1"/>
    </source>
</evidence>
<sequence length="530" mass="59538">MRDMVLCLSISFLIFIIKLAFCIDLLSSSSPDVFYPGAEQKVLFLTNSDHEQSKAFLAICQLLIQYPFVDVHIASFLELGDKVSNLPTGLSRVRFHPLKGTPYAKRLEFEGDHLSGLSHPPGFRGTTASRSDLPAFQVPWNGPEYLETYRSMLDVINTVDPALVVIDPLLRQANDAVLQLGYQYVILSTSNLRDMLVIHQSAGKMIREYPAIGSGFASPLPWYFAPYNAYLWLQRALTIVFSLHLHRLRSCRQHYGVRNPVDLVDWFRHDVTVIITSSLEIEYPISVPPNVIACGPILPPALLSTNRDQYWQGCLKCWHELREPILLIDLQSLTEADAREIAHSLIAILLEYENLHVVWNIKNQTETPQSADVHSMIDTISDLSKNRIRKLQLNTADIASLLAGETISCIVHRGEAGLFHDALISGVPQLLLPKWQSNYDYAIQTEWLGVGKWANRAHSPLIANGELTEAVRNILNQQGEGVRISQQAKEISYMLQVHPGQITAAQEILKTLRLPKNGTNGRWGAVLDEL</sequence>
<keyword evidence="1" id="KW-0732">Signal</keyword>
<accession>A0A9W4H9N8</accession>
<comment type="caution">
    <text evidence="2">The sequence shown here is derived from an EMBL/GenBank/DDBJ whole genome shotgun (WGS) entry which is preliminary data.</text>
</comment>
<evidence type="ECO:0000256" key="1">
    <source>
        <dbReference type="SAM" id="SignalP"/>
    </source>
</evidence>
<gene>
    <name evidence="2" type="ORF">PNAL_LOCUS227</name>
</gene>
<dbReference type="EMBL" id="CAJVNV010000007">
    <property type="protein sequence ID" value="CAG7942060.1"/>
    <property type="molecule type" value="Genomic_DNA"/>
</dbReference>
<dbReference type="Gene3D" id="3.40.50.2000">
    <property type="entry name" value="Glycogen Phosphorylase B"/>
    <property type="match status" value="1"/>
</dbReference>
<dbReference type="SUPFAM" id="SSF53756">
    <property type="entry name" value="UDP-Glycosyltransferase/glycogen phosphorylase"/>
    <property type="match status" value="1"/>
</dbReference>
<name>A0A9W4H9N8_PENNA</name>
<proteinExistence type="predicted"/>
<reference evidence="2" key="1">
    <citation type="submission" date="2021-07" db="EMBL/GenBank/DDBJ databases">
        <authorList>
            <person name="Branca A.L. A."/>
        </authorList>
    </citation>
    <scope>NUCLEOTIDE SEQUENCE</scope>
</reference>
<feature type="chain" id="PRO_5040728122" evidence="1">
    <location>
        <begin position="23"/>
        <end position="530"/>
    </location>
</feature>
<dbReference type="AlphaFoldDB" id="A0A9W4H9N8"/>
<organism evidence="2 3">
    <name type="scientific">Penicillium nalgiovense</name>
    <dbReference type="NCBI Taxonomy" id="60175"/>
    <lineage>
        <taxon>Eukaryota</taxon>
        <taxon>Fungi</taxon>
        <taxon>Dikarya</taxon>
        <taxon>Ascomycota</taxon>
        <taxon>Pezizomycotina</taxon>
        <taxon>Eurotiomycetes</taxon>
        <taxon>Eurotiomycetidae</taxon>
        <taxon>Eurotiales</taxon>
        <taxon>Aspergillaceae</taxon>
        <taxon>Penicillium</taxon>
    </lineage>
</organism>